<sequence length="1137" mass="122257">MWRLLAHMIETLQKVLPNTDDVAGRGGQSVGGQHYLGIRMGGMASSPFLDRASALPKQISANLSSRDPPMDHRRTSRPSRRLRPDTVSGIAAEVHSNFLLHFPTTQRSSKCHLRREREIRRLGFQPSRQPCQSLPGSPRSPVPHLSPCSNDSIIHTHSQTVDVLSASSTTIQSPTPITYLPILESIPSSALAPKRHYDEDFINRSLLDSLDAQADAEPTTSSDSEHATGSYSSTSASSQDGSPSVPYHMVMHPQGAMLPPTDMVHDHDPHHILHRMHSQDALYPSMYPTDPVLDADLHKRQPPSAFKSSAFSSFQASRQQRHQPFPTNPPAFRDFPLNEMYQAPLTSPGHGFDARQSFDFAGQSMVNGVGPAKPSFNDHGMLPPHKMQQHGAPSGSQLNGYNGSGFNPSQLSSQTPFGPHLPSAAQHANGTAPPMMSAAIPPGPTGQQPPQQEEISTIFVVGFPDDMQATLQEREFQNMFTFSPGFEAATLKIPNKEYTSYGSAAARAGNPAYNNGNDAYHLVNGNDNRDLWATPSADENGPSFGPGGPMNATPRKQIIGFAKFRTREEALGARDQLQGRRVDIEKGAILKAEMAKKNLHTKRGVGPISGSMLNPNGAPAGPMSGSTSLPNMGVPNGTLPDAYGADPREREYGTIRVPFQQVDRGTRSVRDDDERKDAALAAMGFAMHRGPREREEEERERRRLEREVTRMRSTNTTAYDAFYSVPEGISRQASNMLLADDSGTPGIPANAYQLGMPGVPTQAAEEVGPWDGLPRNSVPSAIPIGTRRGTSQRSSSPSNNSPPNTAAVGGPRSVSPPAEMSDSKSRSSSIAGSSDIGSRGSATDDDVSRVMAGLAVSTNNGTTSPQLSSPSSGASSGSSGTRNGIDQNPPVRYLARKKFASQLTSNAQINTLYVGNLPIQPLPLGFGPETLEEQLRELFQLQPGYRRLSFKQKNGPMCFVEFEDVHFATKAMNDLYGHTLNGLVKSGGIRLSYSKNPLGVRTPTSATASGPQMQQQQAGPFSIGPSAYGLVDERLSYVPRELSPPPLGSYGSSPPPPRFSTSPSAIHFAASSGTNASLPRGSPYAYNPLASPTASSSFTPFALHTSIPEQSLAEHSHHYISRDLSPNPSNIEPARAG</sequence>
<evidence type="ECO:0000313" key="5">
    <source>
        <dbReference type="EMBL" id="KIY62615.1"/>
    </source>
</evidence>
<feature type="region of interest" description="Disordered" evidence="3">
    <location>
        <begin position="213"/>
        <end position="268"/>
    </location>
</feature>
<dbReference type="InterPro" id="IPR000504">
    <property type="entry name" value="RRM_dom"/>
</dbReference>
<feature type="compositionally biased region" description="Polar residues" evidence="3">
    <location>
        <begin position="126"/>
        <end position="135"/>
    </location>
</feature>
<feature type="region of interest" description="Disordered" evidence="3">
    <location>
        <begin position="1046"/>
        <end position="1065"/>
    </location>
</feature>
<evidence type="ECO:0000256" key="3">
    <source>
        <dbReference type="SAM" id="MobiDB-lite"/>
    </source>
</evidence>
<evidence type="ECO:0000256" key="2">
    <source>
        <dbReference type="PROSITE-ProRule" id="PRU00176"/>
    </source>
</evidence>
<feature type="compositionally biased region" description="Low complexity" evidence="3">
    <location>
        <begin position="794"/>
        <end position="804"/>
    </location>
</feature>
<feature type="region of interest" description="Disordered" evidence="3">
    <location>
        <begin position="120"/>
        <end position="151"/>
    </location>
</feature>
<dbReference type="Pfam" id="PF00076">
    <property type="entry name" value="RRM_1"/>
    <property type="match status" value="1"/>
</dbReference>
<feature type="region of interest" description="Disordered" evidence="3">
    <location>
        <begin position="762"/>
        <end position="889"/>
    </location>
</feature>
<name>A0A0D7AX97_9AGAR</name>
<dbReference type="InterPro" id="IPR012677">
    <property type="entry name" value="Nucleotide-bd_a/b_plait_sf"/>
</dbReference>
<feature type="compositionally biased region" description="Low complexity" evidence="3">
    <location>
        <begin position="826"/>
        <end position="841"/>
    </location>
</feature>
<accession>A0A0D7AX97</accession>
<evidence type="ECO:0000256" key="1">
    <source>
        <dbReference type="ARBA" id="ARBA00022884"/>
    </source>
</evidence>
<dbReference type="OrthoDB" id="431169at2759"/>
<feature type="region of interest" description="Disordered" evidence="3">
    <location>
        <begin position="1000"/>
        <end position="1023"/>
    </location>
</feature>
<feature type="region of interest" description="Disordered" evidence="3">
    <location>
        <begin position="60"/>
        <end position="83"/>
    </location>
</feature>
<reference evidence="5 6" key="1">
    <citation type="journal article" date="2015" name="Fungal Genet. Biol.">
        <title>Evolution of novel wood decay mechanisms in Agaricales revealed by the genome sequences of Fistulina hepatica and Cylindrobasidium torrendii.</title>
        <authorList>
            <person name="Floudas D."/>
            <person name="Held B.W."/>
            <person name="Riley R."/>
            <person name="Nagy L.G."/>
            <person name="Koehler G."/>
            <person name="Ransdell A.S."/>
            <person name="Younus H."/>
            <person name="Chow J."/>
            <person name="Chiniquy J."/>
            <person name="Lipzen A."/>
            <person name="Tritt A."/>
            <person name="Sun H."/>
            <person name="Haridas S."/>
            <person name="LaButti K."/>
            <person name="Ohm R.A."/>
            <person name="Kues U."/>
            <person name="Blanchette R.A."/>
            <person name="Grigoriev I.V."/>
            <person name="Minto R.E."/>
            <person name="Hibbett D.S."/>
        </authorList>
    </citation>
    <scope>NUCLEOTIDE SEQUENCE [LARGE SCALE GENOMIC DNA]</scope>
    <source>
        <strain evidence="5 6">FP15055 ss-10</strain>
    </source>
</reference>
<dbReference type="InterPro" id="IPR035979">
    <property type="entry name" value="RBD_domain_sf"/>
</dbReference>
<dbReference type="AlphaFoldDB" id="A0A0D7AX97"/>
<feature type="compositionally biased region" description="Polar residues" evidence="3">
    <location>
        <begin position="394"/>
        <end position="416"/>
    </location>
</feature>
<proteinExistence type="predicted"/>
<protein>
    <recommendedName>
        <fullName evidence="4">RRM domain-containing protein</fullName>
    </recommendedName>
</protein>
<feature type="region of interest" description="Disordered" evidence="3">
    <location>
        <begin position="370"/>
        <end position="451"/>
    </location>
</feature>
<feature type="compositionally biased region" description="Low complexity" evidence="3">
    <location>
        <begin position="861"/>
        <end position="881"/>
    </location>
</feature>
<dbReference type="STRING" id="1314674.A0A0D7AX97"/>
<keyword evidence="1 2" id="KW-0694">RNA-binding</keyword>
<dbReference type="PANTHER" id="PTHR10501">
    <property type="entry name" value="U1 SMALL NUCLEAR RIBONUCLEOPROTEIN A/U2 SMALL NUCLEAR RIBONUCLEOPROTEIN B"/>
    <property type="match status" value="1"/>
</dbReference>
<feature type="compositionally biased region" description="Pro residues" evidence="3">
    <location>
        <begin position="1046"/>
        <end position="1058"/>
    </location>
</feature>
<evidence type="ECO:0000313" key="6">
    <source>
        <dbReference type="Proteomes" id="UP000054007"/>
    </source>
</evidence>
<dbReference type="Proteomes" id="UP000054007">
    <property type="component" value="Unassembled WGS sequence"/>
</dbReference>
<feature type="domain" description="RRM" evidence="4">
    <location>
        <begin position="910"/>
        <end position="996"/>
    </location>
</feature>
<dbReference type="Gene3D" id="3.30.70.330">
    <property type="match status" value="2"/>
</dbReference>
<keyword evidence="6" id="KW-1185">Reference proteome</keyword>
<dbReference type="EMBL" id="KN880764">
    <property type="protein sequence ID" value="KIY62615.1"/>
    <property type="molecule type" value="Genomic_DNA"/>
</dbReference>
<feature type="region of interest" description="Disordered" evidence="3">
    <location>
        <begin position="526"/>
        <end position="552"/>
    </location>
</feature>
<evidence type="ECO:0000259" key="4">
    <source>
        <dbReference type="PROSITE" id="PS50102"/>
    </source>
</evidence>
<dbReference type="SUPFAM" id="SSF54928">
    <property type="entry name" value="RNA-binding domain, RBD"/>
    <property type="match status" value="1"/>
</dbReference>
<dbReference type="SMART" id="SM00360">
    <property type="entry name" value="RRM"/>
    <property type="match status" value="1"/>
</dbReference>
<dbReference type="GO" id="GO:0003723">
    <property type="term" value="F:RNA binding"/>
    <property type="evidence" value="ECO:0007669"/>
    <property type="project" value="UniProtKB-UniRule"/>
</dbReference>
<gene>
    <name evidence="5" type="ORF">CYLTODRAFT_414601</name>
</gene>
<organism evidence="5 6">
    <name type="scientific">Cylindrobasidium torrendii FP15055 ss-10</name>
    <dbReference type="NCBI Taxonomy" id="1314674"/>
    <lineage>
        <taxon>Eukaryota</taxon>
        <taxon>Fungi</taxon>
        <taxon>Dikarya</taxon>
        <taxon>Basidiomycota</taxon>
        <taxon>Agaricomycotina</taxon>
        <taxon>Agaricomycetes</taxon>
        <taxon>Agaricomycetidae</taxon>
        <taxon>Agaricales</taxon>
        <taxon>Marasmiineae</taxon>
        <taxon>Physalacriaceae</taxon>
        <taxon>Cylindrobasidium</taxon>
    </lineage>
</organism>
<dbReference type="PROSITE" id="PS50102">
    <property type="entry name" value="RRM"/>
    <property type="match status" value="1"/>
</dbReference>
<feature type="compositionally biased region" description="Low complexity" evidence="3">
    <location>
        <begin position="230"/>
        <end position="244"/>
    </location>
</feature>
<feature type="compositionally biased region" description="Polar residues" evidence="3">
    <location>
        <begin position="1002"/>
        <end position="1019"/>
    </location>
</feature>